<evidence type="ECO:0000313" key="2">
    <source>
        <dbReference type="Proteomes" id="UP000193907"/>
    </source>
</evidence>
<dbReference type="AlphaFoldDB" id="A0A1X1RVA8"/>
<dbReference type="Gene3D" id="2.40.10.10">
    <property type="entry name" value="Trypsin-like serine proteases"/>
    <property type="match status" value="2"/>
</dbReference>
<dbReference type="Proteomes" id="UP000193907">
    <property type="component" value="Unassembled WGS sequence"/>
</dbReference>
<proteinExistence type="predicted"/>
<comment type="caution">
    <text evidence="1">The sequence shown here is derived from an EMBL/GenBank/DDBJ whole genome shotgun (WGS) entry which is preliminary data.</text>
</comment>
<evidence type="ECO:0008006" key="3">
    <source>
        <dbReference type="Google" id="ProtNLM"/>
    </source>
</evidence>
<keyword evidence="2" id="KW-1185">Reference proteome</keyword>
<dbReference type="RefSeq" id="WP_062539203.1">
    <property type="nucleotide sequence ID" value="NZ_BBUN01000089.1"/>
</dbReference>
<dbReference type="PROSITE" id="PS51318">
    <property type="entry name" value="TAT"/>
    <property type="match status" value="1"/>
</dbReference>
<dbReference type="SUPFAM" id="SSF50494">
    <property type="entry name" value="Trypsin-like serine proteases"/>
    <property type="match status" value="1"/>
</dbReference>
<accession>A0A1X1RVA8</accession>
<protein>
    <recommendedName>
        <fullName evidence="3">Trypsin</fullName>
    </recommendedName>
</protein>
<dbReference type="EMBL" id="LQOM01000014">
    <property type="protein sequence ID" value="ORV18400.1"/>
    <property type="molecule type" value="Genomic_DNA"/>
</dbReference>
<sequence length="237" mass="24214">MPAPDGSESTVRRQPLRAFVAMIAAAVPAAGLPPMVASAEPVSVFPGMEIHQGNHLCTLGYVDPAYHIAFTAGHCRGDGPVTDKDNNVIGSLATYRDNTPNGSTVATDQQIADYESIVLAGDVTANNVLPGGRPLQSDPGLTVKPGDAVCHFGVVTGESCGTVESVNNGWFTMGNGVVSQKGDSGGPVYISGAGPARMVGIFNSTWGDLPAAVSWRVTSQQVLEDVGGQPGAPSSPA</sequence>
<dbReference type="STRING" id="28045.AWB95_02595"/>
<gene>
    <name evidence="1" type="ORF">AWB95_02595</name>
</gene>
<organism evidence="1 2">
    <name type="scientific">Mycobacterium celatum</name>
    <dbReference type="NCBI Taxonomy" id="28045"/>
    <lineage>
        <taxon>Bacteria</taxon>
        <taxon>Bacillati</taxon>
        <taxon>Actinomycetota</taxon>
        <taxon>Actinomycetes</taxon>
        <taxon>Mycobacteriales</taxon>
        <taxon>Mycobacteriaceae</taxon>
        <taxon>Mycobacterium</taxon>
    </lineage>
</organism>
<evidence type="ECO:0000313" key="1">
    <source>
        <dbReference type="EMBL" id="ORV18400.1"/>
    </source>
</evidence>
<dbReference type="InterPro" id="IPR043504">
    <property type="entry name" value="Peptidase_S1_PA_chymotrypsin"/>
</dbReference>
<reference evidence="1 2" key="1">
    <citation type="submission" date="2016-01" db="EMBL/GenBank/DDBJ databases">
        <title>The new phylogeny of the genus Mycobacterium.</title>
        <authorList>
            <person name="Tarcisio F."/>
            <person name="Conor M."/>
            <person name="Antonella G."/>
            <person name="Elisabetta G."/>
            <person name="Giulia F.S."/>
            <person name="Sara T."/>
            <person name="Anna F."/>
            <person name="Clotilde B."/>
            <person name="Roberto B."/>
            <person name="Veronica D.S."/>
            <person name="Fabio R."/>
            <person name="Monica P."/>
            <person name="Olivier J."/>
            <person name="Enrico T."/>
            <person name="Nicola S."/>
        </authorList>
    </citation>
    <scope>NUCLEOTIDE SEQUENCE [LARGE SCALE GENOMIC DNA]</scope>
    <source>
        <strain evidence="1 2">DSM 44243</strain>
    </source>
</reference>
<name>A0A1X1RVA8_MYCCE</name>
<dbReference type="InterPro" id="IPR009003">
    <property type="entry name" value="Peptidase_S1_PA"/>
</dbReference>
<dbReference type="InterPro" id="IPR006311">
    <property type="entry name" value="TAT_signal"/>
</dbReference>